<evidence type="ECO:0000313" key="2">
    <source>
        <dbReference type="Proteomes" id="UP000192276"/>
    </source>
</evidence>
<comment type="caution">
    <text evidence="1">The sequence shown here is derived from an EMBL/GenBank/DDBJ whole genome shotgun (WGS) entry which is preliminary data.</text>
</comment>
<dbReference type="RefSeq" id="WP_081171717.1">
    <property type="nucleotide sequence ID" value="NZ_LWBP01000256.1"/>
</dbReference>
<dbReference type="STRING" id="550983.A4R26_32360"/>
<protein>
    <submittedName>
        <fullName evidence="1">Uncharacterized protein</fullName>
    </submittedName>
</protein>
<dbReference type="EMBL" id="LWBP01000256">
    <property type="protein sequence ID" value="OQP45308.1"/>
    <property type="molecule type" value="Genomic_DNA"/>
</dbReference>
<sequence>MTTDLSKAGKIITTTTIYIGNAVYESRTTSPANVPNDEYTDILQFIAHEEGTGTPSGLVKSFNLSFIV</sequence>
<accession>A0A1V9EGP6</accession>
<organism evidence="1 2">
    <name type="scientific">Niastella populi</name>
    <dbReference type="NCBI Taxonomy" id="550983"/>
    <lineage>
        <taxon>Bacteria</taxon>
        <taxon>Pseudomonadati</taxon>
        <taxon>Bacteroidota</taxon>
        <taxon>Chitinophagia</taxon>
        <taxon>Chitinophagales</taxon>
        <taxon>Chitinophagaceae</taxon>
        <taxon>Niastella</taxon>
    </lineage>
</organism>
<keyword evidence="2" id="KW-1185">Reference proteome</keyword>
<proteinExistence type="predicted"/>
<dbReference type="Proteomes" id="UP000192276">
    <property type="component" value="Unassembled WGS sequence"/>
</dbReference>
<dbReference type="AlphaFoldDB" id="A0A1V9EGP6"/>
<evidence type="ECO:0000313" key="1">
    <source>
        <dbReference type="EMBL" id="OQP45308.1"/>
    </source>
</evidence>
<gene>
    <name evidence="1" type="ORF">A4R26_32360</name>
</gene>
<reference evidence="2" key="1">
    <citation type="submission" date="2016-04" db="EMBL/GenBank/DDBJ databases">
        <authorList>
            <person name="Chen L."/>
            <person name="Zhuang W."/>
            <person name="Wang G."/>
        </authorList>
    </citation>
    <scope>NUCLEOTIDE SEQUENCE [LARGE SCALE GENOMIC DNA]</scope>
    <source>
        <strain evidence="2">208</strain>
    </source>
</reference>
<name>A0A1V9EGP6_9BACT</name>